<organism evidence="8 9">
    <name type="scientific">Sphingobacterium zhuxiongii</name>
    <dbReference type="NCBI Taxonomy" id="2662364"/>
    <lineage>
        <taxon>Bacteria</taxon>
        <taxon>Pseudomonadati</taxon>
        <taxon>Bacteroidota</taxon>
        <taxon>Sphingobacteriia</taxon>
        <taxon>Sphingobacteriales</taxon>
        <taxon>Sphingobacteriaceae</taxon>
        <taxon>Sphingobacterium</taxon>
    </lineage>
</organism>
<dbReference type="InterPro" id="IPR011990">
    <property type="entry name" value="TPR-like_helical_dom_sf"/>
</dbReference>
<dbReference type="AlphaFoldDB" id="A0A5Q0QJ78"/>
<keyword evidence="9" id="KW-1185">Reference proteome</keyword>
<reference evidence="8 9" key="1">
    <citation type="submission" date="2019-10" db="EMBL/GenBank/DDBJ databases">
        <authorList>
            <person name="Dong K."/>
        </authorList>
    </citation>
    <scope>NUCLEOTIDE SEQUENCE [LARGE SCALE GENOMIC DNA]</scope>
    <source>
        <strain evidence="9">dk4302</strain>
    </source>
</reference>
<dbReference type="InterPro" id="IPR000792">
    <property type="entry name" value="Tscrpt_reg_LuxR_C"/>
</dbReference>
<evidence type="ECO:0000259" key="7">
    <source>
        <dbReference type="PROSITE" id="PS50043"/>
    </source>
</evidence>
<feature type="transmembrane region" description="Helical" evidence="5">
    <location>
        <begin position="289"/>
        <end position="309"/>
    </location>
</feature>
<name>A0A5Q0QJ78_9SPHI</name>
<evidence type="ECO:0000256" key="2">
    <source>
        <dbReference type="ARBA" id="ARBA00023125"/>
    </source>
</evidence>
<keyword evidence="5" id="KW-1133">Transmembrane helix</keyword>
<dbReference type="SMART" id="SM00421">
    <property type="entry name" value="HTH_LUXR"/>
    <property type="match status" value="1"/>
</dbReference>
<dbReference type="Pfam" id="PF13181">
    <property type="entry name" value="TPR_8"/>
    <property type="match status" value="1"/>
</dbReference>
<evidence type="ECO:0000256" key="5">
    <source>
        <dbReference type="SAM" id="Phobius"/>
    </source>
</evidence>
<protein>
    <recommendedName>
        <fullName evidence="7">HTH luxR-type domain-containing protein</fullName>
    </recommendedName>
</protein>
<dbReference type="SUPFAM" id="SSF46894">
    <property type="entry name" value="C-terminal effector domain of the bipartite response regulators"/>
    <property type="match status" value="1"/>
</dbReference>
<dbReference type="KEGG" id="sphe:GFH32_16220"/>
<evidence type="ECO:0000313" key="9">
    <source>
        <dbReference type="Proteomes" id="UP000326921"/>
    </source>
</evidence>
<evidence type="ECO:0000256" key="6">
    <source>
        <dbReference type="SAM" id="SignalP"/>
    </source>
</evidence>
<dbReference type="Proteomes" id="UP000326921">
    <property type="component" value="Chromosome"/>
</dbReference>
<dbReference type="PRINTS" id="PR00038">
    <property type="entry name" value="HTHLUXR"/>
</dbReference>
<keyword evidence="1" id="KW-0805">Transcription regulation</keyword>
<keyword evidence="2" id="KW-0238">DNA-binding</keyword>
<feature type="coiled-coil region" evidence="4">
    <location>
        <begin position="258"/>
        <end position="285"/>
    </location>
</feature>
<keyword evidence="5" id="KW-0812">Transmembrane</keyword>
<dbReference type="GO" id="GO:0006355">
    <property type="term" value="P:regulation of DNA-templated transcription"/>
    <property type="evidence" value="ECO:0007669"/>
    <property type="project" value="InterPro"/>
</dbReference>
<feature type="domain" description="HTH luxR-type" evidence="7">
    <location>
        <begin position="345"/>
        <end position="407"/>
    </location>
</feature>
<dbReference type="CDD" id="cd06170">
    <property type="entry name" value="LuxR_C_like"/>
    <property type="match status" value="1"/>
</dbReference>
<dbReference type="GO" id="GO:0003677">
    <property type="term" value="F:DNA binding"/>
    <property type="evidence" value="ECO:0007669"/>
    <property type="project" value="UniProtKB-KW"/>
</dbReference>
<proteinExistence type="predicted"/>
<dbReference type="PANTHER" id="PTHR44688:SF16">
    <property type="entry name" value="DNA-BINDING TRANSCRIPTIONAL ACTIVATOR DEVR_DOSR"/>
    <property type="match status" value="1"/>
</dbReference>
<feature type="chain" id="PRO_5024862521" description="HTH luxR-type domain-containing protein" evidence="6">
    <location>
        <begin position="20"/>
        <end position="407"/>
    </location>
</feature>
<dbReference type="SMART" id="SM00028">
    <property type="entry name" value="TPR"/>
    <property type="match status" value="2"/>
</dbReference>
<dbReference type="SUPFAM" id="SSF48452">
    <property type="entry name" value="TPR-like"/>
    <property type="match status" value="1"/>
</dbReference>
<dbReference type="Gene3D" id="1.10.10.10">
    <property type="entry name" value="Winged helix-like DNA-binding domain superfamily/Winged helix DNA-binding domain"/>
    <property type="match status" value="1"/>
</dbReference>
<evidence type="ECO:0000313" key="8">
    <source>
        <dbReference type="EMBL" id="QGA27770.1"/>
    </source>
</evidence>
<keyword evidence="4" id="KW-0175">Coiled coil</keyword>
<keyword evidence="5" id="KW-0472">Membrane</keyword>
<dbReference type="PROSITE" id="PS50043">
    <property type="entry name" value="HTH_LUXR_2"/>
    <property type="match status" value="1"/>
</dbReference>
<dbReference type="InterPro" id="IPR016032">
    <property type="entry name" value="Sig_transdc_resp-reg_C-effctor"/>
</dbReference>
<dbReference type="RefSeq" id="WP_153512597.1">
    <property type="nucleotide sequence ID" value="NZ_CP045652.1"/>
</dbReference>
<dbReference type="PANTHER" id="PTHR44688">
    <property type="entry name" value="DNA-BINDING TRANSCRIPTIONAL ACTIVATOR DEVR_DOSR"/>
    <property type="match status" value="1"/>
</dbReference>
<sequence length="407" mass="47516">MQKAFLVLFLHCCVLYSTAQSIDPLQLKRSISNLNDQHEYDKSILKLEEILNNDEATAYDRFQAYIQKSLTYKRLFNYTVALNNLTLAWDEARNDSLNAEEIKSRVLLERLFIYFDLQEHDQFDKLLKQVTDKNLQHVDQETLACYTSILGILAKRENDFESAEAYLDKAIALLKNESPKNLPNIYRVKVALYGQMNRHEDALKAYEKGLEYAEQYKMDIYRIVMFEAITKYYKDQGDYKNAFYYQLKVSDARTKYNANNVSGELTELEKELLDQRKNIELAHEKSSKLYLYVIAIILLLLILSLGKLLNVSKQKRVLVERENNHIRLEIEKLTNERDSLGLVKIDIASVGLTERQQEIVKLVQQGMTNKQIGNSLFISENTVKYHLKQIYDTLGVESRTDLRRAYA</sequence>
<keyword evidence="3" id="KW-0804">Transcription</keyword>
<dbReference type="Pfam" id="PF00196">
    <property type="entry name" value="GerE"/>
    <property type="match status" value="1"/>
</dbReference>
<dbReference type="Gene3D" id="1.25.40.10">
    <property type="entry name" value="Tetratricopeptide repeat domain"/>
    <property type="match status" value="1"/>
</dbReference>
<dbReference type="InterPro" id="IPR019734">
    <property type="entry name" value="TPR_rpt"/>
</dbReference>
<keyword evidence="6" id="KW-0732">Signal</keyword>
<dbReference type="InterPro" id="IPR036388">
    <property type="entry name" value="WH-like_DNA-bd_sf"/>
</dbReference>
<gene>
    <name evidence="8" type="ORF">GFH32_16220</name>
</gene>
<feature type="signal peptide" evidence="6">
    <location>
        <begin position="1"/>
        <end position="19"/>
    </location>
</feature>
<evidence type="ECO:0000256" key="1">
    <source>
        <dbReference type="ARBA" id="ARBA00023015"/>
    </source>
</evidence>
<evidence type="ECO:0000256" key="3">
    <source>
        <dbReference type="ARBA" id="ARBA00023163"/>
    </source>
</evidence>
<accession>A0A5Q0QJ78</accession>
<evidence type="ECO:0000256" key="4">
    <source>
        <dbReference type="SAM" id="Coils"/>
    </source>
</evidence>
<dbReference type="EMBL" id="CP045652">
    <property type="protein sequence ID" value="QGA27770.1"/>
    <property type="molecule type" value="Genomic_DNA"/>
</dbReference>